<evidence type="ECO:0000256" key="1">
    <source>
        <dbReference type="ARBA" id="ARBA00012771"/>
    </source>
</evidence>
<dbReference type="GO" id="GO:0102559">
    <property type="term" value="F:peptide chain release factor N(5)-glutamine methyltransferase activity"/>
    <property type="evidence" value="ECO:0007669"/>
    <property type="project" value="UniProtKB-EC"/>
</dbReference>
<dbReference type="PANTHER" id="PTHR18895:SF74">
    <property type="entry name" value="MTRF1L RELEASE FACTOR GLUTAMINE METHYLTRANSFERASE"/>
    <property type="match status" value="1"/>
</dbReference>
<dbReference type="NCBIfam" id="TIGR03704">
    <property type="entry name" value="PrmC_rel_meth"/>
    <property type="match status" value="1"/>
</dbReference>
<dbReference type="OrthoDB" id="9800643at2"/>
<dbReference type="Gene3D" id="1.10.8.10">
    <property type="entry name" value="DNA helicase RuvA subunit, C-terminal domain"/>
    <property type="match status" value="1"/>
</dbReference>
<dbReference type="NCBIfam" id="TIGR00536">
    <property type="entry name" value="hemK_fam"/>
    <property type="match status" value="1"/>
</dbReference>
<dbReference type="CDD" id="cd02440">
    <property type="entry name" value="AdoMet_MTases"/>
    <property type="match status" value="1"/>
</dbReference>
<comment type="catalytic activity">
    <reaction evidence="5">
        <text>L-glutaminyl-[peptide chain release factor] + S-adenosyl-L-methionine = N(5)-methyl-L-glutaminyl-[peptide chain release factor] + S-adenosyl-L-homocysteine + H(+)</text>
        <dbReference type="Rhea" id="RHEA:42896"/>
        <dbReference type="Rhea" id="RHEA-COMP:10271"/>
        <dbReference type="Rhea" id="RHEA-COMP:10272"/>
        <dbReference type="ChEBI" id="CHEBI:15378"/>
        <dbReference type="ChEBI" id="CHEBI:30011"/>
        <dbReference type="ChEBI" id="CHEBI:57856"/>
        <dbReference type="ChEBI" id="CHEBI:59789"/>
        <dbReference type="ChEBI" id="CHEBI:61891"/>
        <dbReference type="EC" id="2.1.1.297"/>
    </reaction>
</comment>
<dbReference type="SUPFAM" id="SSF53335">
    <property type="entry name" value="S-adenosyl-L-methionine-dependent methyltransferases"/>
    <property type="match status" value="1"/>
</dbReference>
<evidence type="ECO:0000256" key="2">
    <source>
        <dbReference type="ARBA" id="ARBA00022603"/>
    </source>
</evidence>
<keyword evidence="3 7" id="KW-0808">Transferase</keyword>
<proteinExistence type="predicted"/>
<dbReference type="InterPro" id="IPR050320">
    <property type="entry name" value="N5-glutamine_MTase"/>
</dbReference>
<evidence type="ECO:0000313" key="8">
    <source>
        <dbReference type="Proteomes" id="UP000199501"/>
    </source>
</evidence>
<dbReference type="Gene3D" id="3.40.50.150">
    <property type="entry name" value="Vaccinia Virus protein VP39"/>
    <property type="match status" value="1"/>
</dbReference>
<name>A0A1G6IS43_9PSEU</name>
<dbReference type="Pfam" id="PF05175">
    <property type="entry name" value="MTS"/>
    <property type="match status" value="1"/>
</dbReference>
<dbReference type="EC" id="2.1.1.297" evidence="1"/>
<dbReference type="EMBL" id="FMZZ01000001">
    <property type="protein sequence ID" value="SDC09327.1"/>
    <property type="molecule type" value="Genomic_DNA"/>
</dbReference>
<evidence type="ECO:0000256" key="4">
    <source>
        <dbReference type="ARBA" id="ARBA00022691"/>
    </source>
</evidence>
<keyword evidence="8" id="KW-1185">Reference proteome</keyword>
<evidence type="ECO:0000256" key="5">
    <source>
        <dbReference type="ARBA" id="ARBA00048391"/>
    </source>
</evidence>
<dbReference type="STRING" id="1271860.SAMN05216174_10178"/>
<keyword evidence="4" id="KW-0949">S-adenosyl-L-methionine</keyword>
<evidence type="ECO:0000259" key="6">
    <source>
        <dbReference type="Pfam" id="PF05175"/>
    </source>
</evidence>
<dbReference type="InterPro" id="IPR004556">
    <property type="entry name" value="HemK-like"/>
</dbReference>
<dbReference type="GO" id="GO:0032259">
    <property type="term" value="P:methylation"/>
    <property type="evidence" value="ECO:0007669"/>
    <property type="project" value="UniProtKB-KW"/>
</dbReference>
<feature type="domain" description="Methyltransferase small" evidence="6">
    <location>
        <begin position="65"/>
        <end position="166"/>
    </location>
</feature>
<dbReference type="AlphaFoldDB" id="A0A1G6IS43"/>
<dbReference type="Proteomes" id="UP000199501">
    <property type="component" value="Unassembled WGS sequence"/>
</dbReference>
<evidence type="ECO:0000313" key="7">
    <source>
        <dbReference type="EMBL" id="SDC09327.1"/>
    </source>
</evidence>
<organism evidence="7 8">
    <name type="scientific">Actinokineospora iranica</name>
    <dbReference type="NCBI Taxonomy" id="1271860"/>
    <lineage>
        <taxon>Bacteria</taxon>
        <taxon>Bacillati</taxon>
        <taxon>Actinomycetota</taxon>
        <taxon>Actinomycetes</taxon>
        <taxon>Pseudonocardiales</taxon>
        <taxon>Pseudonocardiaceae</taxon>
        <taxon>Actinokineospora</taxon>
    </lineage>
</organism>
<reference evidence="8" key="1">
    <citation type="submission" date="2016-10" db="EMBL/GenBank/DDBJ databases">
        <authorList>
            <person name="Varghese N."/>
            <person name="Submissions S."/>
        </authorList>
    </citation>
    <scope>NUCLEOTIDE SEQUENCE [LARGE SCALE GENOMIC DNA]</scope>
    <source>
        <strain evidence="8">IBRC-M 10403</strain>
    </source>
</reference>
<protein>
    <recommendedName>
        <fullName evidence="1">peptide chain release factor N(5)-glutamine methyltransferase</fullName>
        <ecNumber evidence="1">2.1.1.297</ecNumber>
    </recommendedName>
</protein>
<evidence type="ECO:0000256" key="3">
    <source>
        <dbReference type="ARBA" id="ARBA00022679"/>
    </source>
</evidence>
<keyword evidence="2 7" id="KW-0489">Methyltransferase</keyword>
<accession>A0A1G6IS43</accession>
<dbReference type="InterPro" id="IPR022446">
    <property type="entry name" value="MeTrfrase_put"/>
</dbReference>
<dbReference type="RefSeq" id="WP_091446874.1">
    <property type="nucleotide sequence ID" value="NZ_FMZZ01000001.1"/>
</dbReference>
<dbReference type="PANTHER" id="PTHR18895">
    <property type="entry name" value="HEMK METHYLTRANSFERASE"/>
    <property type="match status" value="1"/>
</dbReference>
<dbReference type="InterPro" id="IPR007848">
    <property type="entry name" value="Small_mtfrase_dom"/>
</dbReference>
<gene>
    <name evidence="7" type="ORF">SAMN05216174_10178</name>
</gene>
<dbReference type="InterPro" id="IPR029063">
    <property type="entry name" value="SAM-dependent_MTases_sf"/>
</dbReference>
<sequence length="259" mass="26729">MSLSVPFSPTIAARLRAAGCVFAEDEARLLVEAGAPAELDALVRRRVAGEPLEHLLGWAQFHGLRIAVDPGVFVPRRRTEFLVDQATALAGTVVVDLCCGSGAVGAALLAARPGIDLHAVDIHPAAARCAARNIGAAGHVYAGDLYRPLPAALRGRVDVLVANAPYVPTDALGLLPPEARLHEPRVALDGGADGLDVARRVAREAAQWLAPGGHLLVETSAGQAPRTAACFAGSGLTPRVATEADLGATVVIGTRPRVT</sequence>